<dbReference type="InterPro" id="IPR023214">
    <property type="entry name" value="HAD_sf"/>
</dbReference>
<dbReference type="PANTHER" id="PTHR43434:SF1">
    <property type="entry name" value="PHOSPHOGLYCOLATE PHOSPHATASE"/>
    <property type="match status" value="1"/>
</dbReference>
<dbReference type="PANTHER" id="PTHR43434">
    <property type="entry name" value="PHOSPHOGLYCOLATE PHOSPHATASE"/>
    <property type="match status" value="1"/>
</dbReference>
<protein>
    <submittedName>
        <fullName evidence="1">HAD family hydrolase</fullName>
        <ecNumber evidence="1">3.-.-.-</ecNumber>
    </submittedName>
</protein>
<reference evidence="2" key="1">
    <citation type="journal article" date="2019" name="Int. J. Syst. Evol. Microbiol.">
        <title>The Global Catalogue of Microorganisms (GCM) 10K type strain sequencing project: providing services to taxonomists for standard genome sequencing and annotation.</title>
        <authorList>
            <consortium name="The Broad Institute Genomics Platform"/>
            <consortium name="The Broad Institute Genome Sequencing Center for Infectious Disease"/>
            <person name="Wu L."/>
            <person name="Ma J."/>
        </authorList>
    </citation>
    <scope>NUCLEOTIDE SEQUENCE [LARGE SCALE GENOMIC DNA]</scope>
    <source>
        <strain evidence="2">CGMCC 4.7237</strain>
    </source>
</reference>
<dbReference type="SFLD" id="SFLDS00003">
    <property type="entry name" value="Haloacid_Dehalogenase"/>
    <property type="match status" value="1"/>
</dbReference>
<dbReference type="Pfam" id="PF12710">
    <property type="entry name" value="HAD"/>
    <property type="match status" value="1"/>
</dbReference>
<dbReference type="Proteomes" id="UP001595765">
    <property type="component" value="Unassembled WGS sequence"/>
</dbReference>
<dbReference type="EMBL" id="JBHSBB010000009">
    <property type="protein sequence ID" value="MFC4032114.1"/>
    <property type="molecule type" value="Genomic_DNA"/>
</dbReference>
<name>A0ABV8HP48_9ACTN</name>
<keyword evidence="1" id="KW-0378">Hydrolase</keyword>
<dbReference type="Gene3D" id="3.40.50.1000">
    <property type="entry name" value="HAD superfamily/HAD-like"/>
    <property type="match status" value="1"/>
</dbReference>
<proteinExistence type="predicted"/>
<evidence type="ECO:0000313" key="2">
    <source>
        <dbReference type="Proteomes" id="UP001595765"/>
    </source>
</evidence>
<organism evidence="1 2">
    <name type="scientific">Streptomyces polygonati</name>
    <dbReference type="NCBI Taxonomy" id="1617087"/>
    <lineage>
        <taxon>Bacteria</taxon>
        <taxon>Bacillati</taxon>
        <taxon>Actinomycetota</taxon>
        <taxon>Actinomycetes</taxon>
        <taxon>Kitasatosporales</taxon>
        <taxon>Streptomycetaceae</taxon>
        <taxon>Streptomyces</taxon>
    </lineage>
</organism>
<sequence>MPTTDAAPSEAASLRHLILWDIDHTLVRIGGGVSRAIYERAFLRVTGKPLGDLADMSGRTDRAIIAETLCLNGIDGPEALFGDFYAALATGAEQLADRMCEVGTVLPGAREAIASCATQRSVQSMVTGNIRPIAMTKLNALGLGDGLDFSVGGYGDDGSDRTDLVRQARRRASEKYGDTFAGRRTVVVGDTPHDIRGALDAGALAVGVASGRSTPGELSEAGADIVLTNLSEFAERCGEALGW</sequence>
<dbReference type="SFLD" id="SFLDG01129">
    <property type="entry name" value="C1.5:_HAD__Beta-PGM__Phosphata"/>
    <property type="match status" value="1"/>
</dbReference>
<dbReference type="SUPFAM" id="SSF56784">
    <property type="entry name" value="HAD-like"/>
    <property type="match status" value="1"/>
</dbReference>
<dbReference type="InterPro" id="IPR023198">
    <property type="entry name" value="PGP-like_dom2"/>
</dbReference>
<dbReference type="Gene3D" id="1.10.150.240">
    <property type="entry name" value="Putative phosphatase, domain 2"/>
    <property type="match status" value="1"/>
</dbReference>
<dbReference type="EC" id="3.-.-.-" evidence="1"/>
<dbReference type="GO" id="GO:0016787">
    <property type="term" value="F:hydrolase activity"/>
    <property type="evidence" value="ECO:0007669"/>
    <property type="project" value="UniProtKB-KW"/>
</dbReference>
<dbReference type="RefSeq" id="WP_386428806.1">
    <property type="nucleotide sequence ID" value="NZ_JBHSBB010000009.1"/>
</dbReference>
<accession>A0ABV8HP48</accession>
<comment type="caution">
    <text evidence="1">The sequence shown here is derived from an EMBL/GenBank/DDBJ whole genome shotgun (WGS) entry which is preliminary data.</text>
</comment>
<keyword evidence="2" id="KW-1185">Reference proteome</keyword>
<gene>
    <name evidence="1" type="ORF">ACFO3J_11525</name>
</gene>
<dbReference type="InterPro" id="IPR050155">
    <property type="entry name" value="HAD-like_hydrolase_sf"/>
</dbReference>
<evidence type="ECO:0000313" key="1">
    <source>
        <dbReference type="EMBL" id="MFC4032114.1"/>
    </source>
</evidence>
<dbReference type="InterPro" id="IPR036412">
    <property type="entry name" value="HAD-like_sf"/>
</dbReference>